<comment type="caution">
    <text evidence="2">The sequence shown here is derived from an EMBL/GenBank/DDBJ whole genome shotgun (WGS) entry which is preliminary data.</text>
</comment>
<feature type="region of interest" description="Disordered" evidence="1">
    <location>
        <begin position="108"/>
        <end position="131"/>
    </location>
</feature>
<evidence type="ECO:0000256" key="1">
    <source>
        <dbReference type="SAM" id="MobiDB-lite"/>
    </source>
</evidence>
<sequence length="131" mass="14896">MRLIDADKVDFNEVFMGISDFAKNIREAAQSLIDNQPDIERWIPVEERTPEKPKENPLYDNKPLEIYLVSVKNTDCVIRAFWNGASFTDGWEKLDVLAWMPLPEPYRPETLRGPGAKAGQDAAEPVFQSAT</sequence>
<dbReference type="RefSeq" id="WP_002578658.1">
    <property type="nucleotide sequence ID" value="NZ_DS480697.1"/>
</dbReference>
<dbReference type="PaxDb" id="411902-CLOBOL_05679"/>
<gene>
    <name evidence="2" type="ORF">CLOBOL_05679</name>
</gene>
<organism evidence="2 3">
    <name type="scientific">Enterocloster bolteae (strain ATCC BAA-613 / DSM 15670 / CCUG 46953 / JCM 12243 / WAL 16351)</name>
    <name type="common">Clostridium bolteae</name>
    <dbReference type="NCBI Taxonomy" id="411902"/>
    <lineage>
        <taxon>Bacteria</taxon>
        <taxon>Bacillati</taxon>
        <taxon>Bacillota</taxon>
        <taxon>Clostridia</taxon>
        <taxon>Lachnospirales</taxon>
        <taxon>Lachnospiraceae</taxon>
        <taxon>Enterocloster</taxon>
    </lineage>
</organism>
<reference evidence="2 3" key="1">
    <citation type="submission" date="2007-08" db="EMBL/GenBank/DDBJ databases">
        <authorList>
            <person name="Fulton L."/>
            <person name="Clifton S."/>
            <person name="Fulton B."/>
            <person name="Xu J."/>
            <person name="Minx P."/>
            <person name="Pepin K.H."/>
            <person name="Johnson M."/>
            <person name="Thiruvilangam P."/>
            <person name="Bhonagiri V."/>
            <person name="Nash W.E."/>
            <person name="Mardis E.R."/>
            <person name="Wilson R.K."/>
        </authorList>
    </citation>
    <scope>NUCLEOTIDE SEQUENCE [LARGE SCALE GENOMIC DNA]</scope>
    <source>
        <strain evidence="3">ATCC BAA-613 / DSM 15670 / CCUG 46953 / JCM 12243 / WAL 16351</strain>
    </source>
</reference>
<evidence type="ECO:0000313" key="3">
    <source>
        <dbReference type="Proteomes" id="UP000005396"/>
    </source>
</evidence>
<dbReference type="AlphaFoldDB" id="A8S0H8"/>
<protein>
    <recommendedName>
        <fullName evidence="4">DUF551 domain-containing protein</fullName>
    </recommendedName>
</protein>
<dbReference type="Proteomes" id="UP000005396">
    <property type="component" value="Unassembled WGS sequence"/>
</dbReference>
<dbReference type="EMBL" id="ABCC02000042">
    <property type="protein sequence ID" value="EDP14072.1"/>
    <property type="molecule type" value="Genomic_DNA"/>
</dbReference>
<proteinExistence type="predicted"/>
<name>A8S0H8_ENTBW</name>
<reference evidence="2 3" key="2">
    <citation type="submission" date="2007-09" db="EMBL/GenBank/DDBJ databases">
        <title>Draft genome sequence of Clostridium bolteae (ATCC BAA-613).</title>
        <authorList>
            <person name="Sudarsanam P."/>
            <person name="Ley R."/>
            <person name="Guruge J."/>
            <person name="Turnbaugh P.J."/>
            <person name="Mahowald M."/>
            <person name="Liep D."/>
            <person name="Gordon J."/>
        </authorList>
    </citation>
    <scope>NUCLEOTIDE SEQUENCE [LARGE SCALE GENOMIC DNA]</scope>
    <source>
        <strain evidence="3">ATCC BAA-613 / DSM 15670 / CCUG 46953 / JCM 12243 / WAL 16351</strain>
    </source>
</reference>
<accession>A8S0H8</accession>
<evidence type="ECO:0000313" key="2">
    <source>
        <dbReference type="EMBL" id="EDP14072.1"/>
    </source>
</evidence>
<evidence type="ECO:0008006" key="4">
    <source>
        <dbReference type="Google" id="ProtNLM"/>
    </source>
</evidence>
<dbReference type="HOGENOM" id="CLU_2091693_0_0_9"/>